<keyword evidence="4" id="KW-0963">Cytoplasm</keyword>
<dbReference type="InterPro" id="IPR018619">
    <property type="entry name" value="Hyccin"/>
</dbReference>
<evidence type="ECO:0000256" key="1">
    <source>
        <dbReference type="ARBA" id="ARBA00004236"/>
    </source>
</evidence>
<comment type="similarity">
    <text evidence="6">Belongs to the Hyccin family.</text>
</comment>
<evidence type="ECO:0000256" key="3">
    <source>
        <dbReference type="ARBA" id="ARBA00022475"/>
    </source>
</evidence>
<feature type="region of interest" description="Disordered" evidence="7">
    <location>
        <begin position="328"/>
        <end position="437"/>
    </location>
</feature>
<dbReference type="Ensembl" id="ENSSDUT00000024076.1">
    <property type="protein sequence ID" value="ENSSDUP00000023637.1"/>
    <property type="gene ID" value="ENSSDUG00000017151.1"/>
</dbReference>
<dbReference type="PANTHER" id="PTHR31220">
    <property type="entry name" value="HYCCIN RELATED"/>
    <property type="match status" value="1"/>
</dbReference>
<dbReference type="Proteomes" id="UP000261420">
    <property type="component" value="Unplaced"/>
</dbReference>
<reference evidence="8" key="1">
    <citation type="submission" date="2025-05" db="UniProtKB">
        <authorList>
            <consortium name="Ensembl"/>
        </authorList>
    </citation>
    <scope>IDENTIFICATION</scope>
</reference>
<name>A0A3B4UYK2_SERDU</name>
<dbReference type="RefSeq" id="XP_022595947.1">
    <property type="nucleotide sequence ID" value="XM_022740226.1"/>
</dbReference>
<dbReference type="GeneID" id="111218113"/>
<feature type="compositionally biased region" description="Gly residues" evidence="7">
    <location>
        <begin position="364"/>
        <end position="373"/>
    </location>
</feature>
<sequence length="551" mass="61586">MLGSERGVVEEWLSEFKSLPETHIPSYAGSLHLKKSLVPALYRVIQDPNNELLEPVCHQLFELYRSSEDRLRRFTLQFLPELVWVYLRVTASRDRQSNGCIEALLLGIYNLEIVDKDGNSKLLSFTIPSLSKPSIYHEPSSLGSIALTEGALCQHDLIRVVYSGLHPQRETFTAQNRFEVLCFLMLCYNSAVVYMPLSSYQSVCRMSSRLCVCGFPRQQQKLWREPCNRVLLDPEFMVQMLTAVYHAIYNGEWEMGREALEDILYRAQLELYSQPLLLGNAMKNSLPESAPDEPRGRKVLQVEVTPTISRISISAITTASIRRHRWKREDADGMSGGEDSFNVNDPDEGFSSGASNSSQPSGTKAGGSMGPRGGSLNSSSSSIKKAITARLSRDREREREREKERERERAAEKQAELSADHQAAVRRHHQRQQSPPASITLDAIQLSPIKKHLSFPVGPTLVRTGSTSSSKSFDCMNFNLNGGEDEREEVLGGSDKEGGLPAGGSHRHSTISLQEEHLIRPEDAQDLLSPGAPLTKQSRSPSFNMQIISQV</sequence>
<dbReference type="GO" id="GO:0072659">
    <property type="term" value="P:protein localization to plasma membrane"/>
    <property type="evidence" value="ECO:0007669"/>
    <property type="project" value="TreeGrafter"/>
</dbReference>
<dbReference type="GO" id="GO:0005829">
    <property type="term" value="C:cytosol"/>
    <property type="evidence" value="ECO:0007669"/>
    <property type="project" value="UniProtKB-SubCell"/>
</dbReference>
<dbReference type="PANTHER" id="PTHR31220:SF3">
    <property type="entry name" value="HYCCIN 2"/>
    <property type="match status" value="1"/>
</dbReference>
<dbReference type="GO" id="GO:0005886">
    <property type="term" value="C:plasma membrane"/>
    <property type="evidence" value="ECO:0007669"/>
    <property type="project" value="UniProtKB-SubCell"/>
</dbReference>
<keyword evidence="5" id="KW-0472">Membrane</keyword>
<dbReference type="GO" id="GO:0046854">
    <property type="term" value="P:phosphatidylinositol phosphate biosynthetic process"/>
    <property type="evidence" value="ECO:0007669"/>
    <property type="project" value="TreeGrafter"/>
</dbReference>
<evidence type="ECO:0000256" key="4">
    <source>
        <dbReference type="ARBA" id="ARBA00022490"/>
    </source>
</evidence>
<evidence type="ECO:0000256" key="2">
    <source>
        <dbReference type="ARBA" id="ARBA00004514"/>
    </source>
</evidence>
<dbReference type="AlphaFoldDB" id="A0A3B4UYK2"/>
<dbReference type="CTD" id="429010"/>
<comment type="subcellular location">
    <subcellularLocation>
        <location evidence="1">Cell membrane</location>
    </subcellularLocation>
    <subcellularLocation>
        <location evidence="2">Cytoplasm</location>
        <location evidence="2">Cytosol</location>
    </subcellularLocation>
</comment>
<feature type="compositionally biased region" description="Low complexity" evidence="7">
    <location>
        <begin position="349"/>
        <end position="362"/>
    </location>
</feature>
<feature type="region of interest" description="Disordered" evidence="7">
    <location>
        <begin position="486"/>
        <end position="507"/>
    </location>
</feature>
<evidence type="ECO:0000313" key="9">
    <source>
        <dbReference type="Proteomes" id="UP000261420"/>
    </source>
</evidence>
<dbReference type="GeneTree" id="ENSGT00390000011295"/>
<feature type="region of interest" description="Disordered" evidence="7">
    <location>
        <begin position="520"/>
        <end position="551"/>
    </location>
</feature>
<proteinExistence type="inferred from homology"/>
<dbReference type="Pfam" id="PF09790">
    <property type="entry name" value="Hyccin"/>
    <property type="match status" value="1"/>
</dbReference>
<accession>A0A3B4UYK2</accession>
<evidence type="ECO:0000313" key="8">
    <source>
        <dbReference type="Ensembl" id="ENSSDUP00000023618.1"/>
    </source>
</evidence>
<protein>
    <submittedName>
        <fullName evidence="8">Hyccin PI4KA lipid kinase complex subunit 2</fullName>
    </submittedName>
</protein>
<keyword evidence="3" id="KW-1003">Cell membrane</keyword>
<evidence type="ECO:0000256" key="5">
    <source>
        <dbReference type="ARBA" id="ARBA00023136"/>
    </source>
</evidence>
<dbReference type="Ensembl" id="ENSSDUT00000024056.1">
    <property type="protein sequence ID" value="ENSSDUP00000023618.1"/>
    <property type="gene ID" value="ENSSDUG00000017151.1"/>
</dbReference>
<keyword evidence="9" id="KW-1185">Reference proteome</keyword>
<feature type="compositionally biased region" description="Basic and acidic residues" evidence="7">
    <location>
        <begin position="391"/>
        <end position="419"/>
    </location>
</feature>
<evidence type="ECO:0000256" key="6">
    <source>
        <dbReference type="ARBA" id="ARBA00034482"/>
    </source>
</evidence>
<evidence type="ECO:0000256" key="7">
    <source>
        <dbReference type="SAM" id="MobiDB-lite"/>
    </source>
</evidence>
<dbReference type="STRING" id="41447.ENSSDUP00000023618"/>
<organism evidence="8 9">
    <name type="scientific">Seriola dumerili</name>
    <name type="common">Greater amberjack</name>
    <name type="synonym">Caranx dumerili</name>
    <dbReference type="NCBI Taxonomy" id="41447"/>
    <lineage>
        <taxon>Eukaryota</taxon>
        <taxon>Metazoa</taxon>
        <taxon>Chordata</taxon>
        <taxon>Craniata</taxon>
        <taxon>Vertebrata</taxon>
        <taxon>Euteleostomi</taxon>
        <taxon>Actinopterygii</taxon>
        <taxon>Neopterygii</taxon>
        <taxon>Teleostei</taxon>
        <taxon>Neoteleostei</taxon>
        <taxon>Acanthomorphata</taxon>
        <taxon>Carangaria</taxon>
        <taxon>Carangiformes</taxon>
        <taxon>Carangidae</taxon>
        <taxon>Seriola</taxon>
    </lineage>
</organism>
<feature type="compositionally biased region" description="Polar residues" evidence="7">
    <location>
        <begin position="535"/>
        <end position="551"/>
    </location>
</feature>